<evidence type="ECO:0000313" key="1">
    <source>
        <dbReference type="EMBL" id="MBX45219.1"/>
    </source>
</evidence>
<name>A0A2P2NRV1_RHIMU</name>
<dbReference type="EMBL" id="GGEC01064735">
    <property type="protein sequence ID" value="MBX45219.1"/>
    <property type="molecule type" value="Transcribed_RNA"/>
</dbReference>
<reference evidence="1" key="1">
    <citation type="submission" date="2018-02" db="EMBL/GenBank/DDBJ databases">
        <title>Rhizophora mucronata_Transcriptome.</title>
        <authorList>
            <person name="Meera S.P."/>
            <person name="Sreeshan A."/>
            <person name="Augustine A."/>
        </authorList>
    </citation>
    <scope>NUCLEOTIDE SEQUENCE</scope>
    <source>
        <tissue evidence="1">Leaf</tissue>
    </source>
</reference>
<proteinExistence type="predicted"/>
<dbReference type="AlphaFoldDB" id="A0A2P2NRV1"/>
<sequence>MVLLSILSEGPIVRQSYLLMAVQCYHYLQICMVNFIDDCMEICNNLVREQFAYSFGCRYHDLLLVVLWLSIDEMHANS</sequence>
<protein>
    <submittedName>
        <fullName evidence="1">Uncharacterized protein</fullName>
    </submittedName>
</protein>
<accession>A0A2P2NRV1</accession>
<organism evidence="1">
    <name type="scientific">Rhizophora mucronata</name>
    <name type="common">Asiatic mangrove</name>
    <dbReference type="NCBI Taxonomy" id="61149"/>
    <lineage>
        <taxon>Eukaryota</taxon>
        <taxon>Viridiplantae</taxon>
        <taxon>Streptophyta</taxon>
        <taxon>Embryophyta</taxon>
        <taxon>Tracheophyta</taxon>
        <taxon>Spermatophyta</taxon>
        <taxon>Magnoliopsida</taxon>
        <taxon>eudicotyledons</taxon>
        <taxon>Gunneridae</taxon>
        <taxon>Pentapetalae</taxon>
        <taxon>rosids</taxon>
        <taxon>fabids</taxon>
        <taxon>Malpighiales</taxon>
        <taxon>Rhizophoraceae</taxon>
        <taxon>Rhizophora</taxon>
    </lineage>
</organism>